<feature type="coiled-coil region" evidence="8">
    <location>
        <begin position="743"/>
        <end position="770"/>
    </location>
</feature>
<dbReference type="FunFam" id="3.40.50.80:FF:000001">
    <property type="entry name" value="NADPH--cytochrome P450 reductase 1"/>
    <property type="match status" value="1"/>
</dbReference>
<dbReference type="OrthoDB" id="1856718at2759"/>
<evidence type="ECO:0000256" key="9">
    <source>
        <dbReference type="SAM" id="MobiDB-lite"/>
    </source>
</evidence>
<reference evidence="12 13" key="1">
    <citation type="journal article" date="2010" name="Cell">
        <title>The genome of Naegleria gruberi illuminates early eukaryotic versatility.</title>
        <authorList>
            <person name="Fritz-Laylin L.K."/>
            <person name="Prochnik S.E."/>
            <person name="Ginger M.L."/>
            <person name="Dacks J.B."/>
            <person name="Carpenter M.L."/>
            <person name="Field M.C."/>
            <person name="Kuo A."/>
            <person name="Paredez A."/>
            <person name="Chapman J."/>
            <person name="Pham J."/>
            <person name="Shu S."/>
            <person name="Neupane R."/>
            <person name="Cipriano M."/>
            <person name="Mancuso J."/>
            <person name="Tu H."/>
            <person name="Salamov A."/>
            <person name="Lindquist E."/>
            <person name="Shapiro H."/>
            <person name="Lucas S."/>
            <person name="Grigoriev I.V."/>
            <person name="Cande W.Z."/>
            <person name="Fulton C."/>
            <person name="Rokhsar D.S."/>
            <person name="Dawson S.C."/>
        </authorList>
    </citation>
    <scope>NUCLEOTIDE SEQUENCE [LARGE SCALE GENOMIC DNA]</scope>
    <source>
        <strain evidence="12 13">NEG-M</strain>
    </source>
</reference>
<dbReference type="AlphaFoldDB" id="D2VJZ3"/>
<evidence type="ECO:0000256" key="2">
    <source>
        <dbReference type="ARBA" id="ARBA00001974"/>
    </source>
</evidence>
<dbReference type="Gene3D" id="3.40.50.80">
    <property type="entry name" value="Nucleotide-binding domain of ferredoxin-NADP reductase (FNR) module"/>
    <property type="match status" value="1"/>
</dbReference>
<dbReference type="RefSeq" id="XP_002675600.1">
    <property type="nucleotide sequence ID" value="XM_002675554.1"/>
</dbReference>
<name>D2VJZ3_NAEGR</name>
<dbReference type="InterPro" id="IPR029039">
    <property type="entry name" value="Flavoprotein-like_sf"/>
</dbReference>
<dbReference type="PROSITE" id="PS50902">
    <property type="entry name" value="FLAVODOXIN_LIKE"/>
    <property type="match status" value="1"/>
</dbReference>
<dbReference type="VEuPathDB" id="AmoebaDB:NAEGRDRAFT_69213"/>
<dbReference type="STRING" id="5762.D2VJZ3"/>
<dbReference type="Pfam" id="PF00175">
    <property type="entry name" value="NAD_binding_1"/>
    <property type="match status" value="1"/>
</dbReference>
<feature type="domain" description="Flavodoxin-like" evidence="10">
    <location>
        <begin position="168"/>
        <end position="318"/>
    </location>
</feature>
<feature type="region of interest" description="Disordered" evidence="9">
    <location>
        <begin position="1"/>
        <end position="20"/>
    </location>
</feature>
<dbReference type="InterPro" id="IPR039261">
    <property type="entry name" value="FNR_nucleotide-bd"/>
</dbReference>
<feature type="compositionally biased region" description="Pro residues" evidence="9">
    <location>
        <begin position="1"/>
        <end position="11"/>
    </location>
</feature>
<dbReference type="OMA" id="ARPFFDY"/>
<dbReference type="InParanoid" id="D2VJZ3"/>
<gene>
    <name evidence="12" type="ORF">NAEGRDRAFT_69213</name>
</gene>
<evidence type="ECO:0000256" key="4">
    <source>
        <dbReference type="ARBA" id="ARBA00022643"/>
    </source>
</evidence>
<dbReference type="KEGG" id="ngr:NAEGRDRAFT_69213"/>
<evidence type="ECO:0000259" key="11">
    <source>
        <dbReference type="PROSITE" id="PS51384"/>
    </source>
</evidence>
<comment type="cofactor">
    <cofactor evidence="1">
        <name>FMN</name>
        <dbReference type="ChEBI" id="CHEBI:58210"/>
    </cofactor>
</comment>
<dbReference type="PRINTS" id="PR00371">
    <property type="entry name" value="FPNCR"/>
</dbReference>
<dbReference type="SUPFAM" id="SSF63380">
    <property type="entry name" value="Riboflavin synthase domain-like"/>
    <property type="match status" value="1"/>
</dbReference>
<dbReference type="eggNOG" id="KOG1158">
    <property type="taxonomic scope" value="Eukaryota"/>
</dbReference>
<dbReference type="InterPro" id="IPR017927">
    <property type="entry name" value="FAD-bd_FR_type"/>
</dbReference>
<dbReference type="PANTHER" id="PTHR19384:SF128">
    <property type="entry name" value="NADPH OXIDOREDUCTASE A"/>
    <property type="match status" value="1"/>
</dbReference>
<accession>D2VJZ3</accession>
<evidence type="ECO:0000256" key="7">
    <source>
        <dbReference type="ARBA" id="ARBA00023002"/>
    </source>
</evidence>
<keyword evidence="4" id="KW-0288">FMN</keyword>
<evidence type="ECO:0000256" key="1">
    <source>
        <dbReference type="ARBA" id="ARBA00001917"/>
    </source>
</evidence>
<dbReference type="InterPro" id="IPR001433">
    <property type="entry name" value="OxRdtase_FAD/NAD-bd"/>
</dbReference>
<dbReference type="GO" id="GO:0005829">
    <property type="term" value="C:cytosol"/>
    <property type="evidence" value="ECO:0007669"/>
    <property type="project" value="TreeGrafter"/>
</dbReference>
<evidence type="ECO:0000313" key="12">
    <source>
        <dbReference type="EMBL" id="EFC42856.1"/>
    </source>
</evidence>
<sequence length="771" mass="87962">MTRNNYPPPPSYARHSSSGSSMINNNNQLLLDTLMYLTSVFGKTSSQGRNIINQFNSSNNQQISSIISHNLTRAVTNKVSTKNKSSKWSYLYKIVLPAVAIVGLSTLGYKLYKQIQSTREFLEGLDESEAEEQTQIKKAPVKKLVWTPKSVSSDIISSLDKQKKVINILVLYGTEFGFSKQVGMKICEEIVEKLNNKDDFVFVPRLLDLKHYNVIDWSQESCVISVCSTYGEGVPPNAALSFFESMQEKKDKSIETTSNIYYSVLALGDKSYTHFCRSGKTLDSLFESKFIQSERIHDRVDIDRDDWRSINKWLNGVVQQITERRANFTVNSPLLDYLQSDSANALSTTTQYDRTNPFFAKVTENRRICIDESNPKDIRECVHFCFDLLDDKSLKYECGDALGVLPENDSQVTETLFKYLSDFFTCEHGSSASPLVNAPSNYFSPAESSPFKNADSGMPEYITLKEAITRFYDLKQVSASLLQLLHDKQDFTGMEDLKTKLDNILHDESTLNSYIEDRWVEDVLEDFLIPLVHKSNKNTYTKSKITIQNIVDQFKVLVPRYYSISSSAVETKNEKATITVSIVTYNTLNKNRKGVATNFLKHQSIVPIFISKNRDFKLPSDTSTPIIMIGPGTGIAPFMGFIQERLNLQAKGRNILFFGCRDRNKDFLYRTELENWSKNNSIELHTAFSREDPKKKVYVQDLILENSESLYNLIVKENAHIYICGDGSSMCPAVIETFKNIFIKHESLSNDQATLKMEELEHEKRLCRDVW</sequence>
<evidence type="ECO:0000259" key="10">
    <source>
        <dbReference type="PROSITE" id="PS50902"/>
    </source>
</evidence>
<dbReference type="Gene3D" id="1.20.990.10">
    <property type="entry name" value="NADPH-cytochrome p450 Reductase, Chain A, domain 3"/>
    <property type="match status" value="1"/>
</dbReference>
<proteinExistence type="predicted"/>
<dbReference type="InterPro" id="IPR001709">
    <property type="entry name" value="Flavoprot_Pyr_Nucl_cyt_Rdtase"/>
</dbReference>
<dbReference type="Pfam" id="PF00667">
    <property type="entry name" value="FAD_binding_1"/>
    <property type="match status" value="1"/>
</dbReference>
<dbReference type="GO" id="GO:0016491">
    <property type="term" value="F:oxidoreductase activity"/>
    <property type="evidence" value="ECO:0007669"/>
    <property type="project" value="UniProtKB-KW"/>
</dbReference>
<keyword evidence="7" id="KW-0560">Oxidoreductase</keyword>
<dbReference type="Gene3D" id="3.40.50.360">
    <property type="match status" value="1"/>
</dbReference>
<evidence type="ECO:0000256" key="6">
    <source>
        <dbReference type="ARBA" id="ARBA00022857"/>
    </source>
</evidence>
<protein>
    <submittedName>
        <fullName evidence="12">Predicted protein</fullName>
    </submittedName>
</protein>
<comment type="cofactor">
    <cofactor evidence="2">
        <name>FAD</name>
        <dbReference type="ChEBI" id="CHEBI:57692"/>
    </cofactor>
</comment>
<dbReference type="Pfam" id="PF00258">
    <property type="entry name" value="Flavodoxin_1"/>
    <property type="match status" value="1"/>
</dbReference>
<dbReference type="PANTHER" id="PTHR19384">
    <property type="entry name" value="NITRIC OXIDE SYNTHASE-RELATED"/>
    <property type="match status" value="1"/>
</dbReference>
<keyword evidence="13" id="KW-1185">Reference proteome</keyword>
<keyword evidence="3" id="KW-0285">Flavoprotein</keyword>
<keyword evidence="6" id="KW-0521">NADP</keyword>
<dbReference type="SUPFAM" id="SSF52343">
    <property type="entry name" value="Ferredoxin reductase-like, C-terminal NADP-linked domain"/>
    <property type="match status" value="1"/>
</dbReference>
<keyword evidence="5" id="KW-0274">FAD</keyword>
<dbReference type="GO" id="GO:0050660">
    <property type="term" value="F:flavin adenine dinucleotide binding"/>
    <property type="evidence" value="ECO:0007669"/>
    <property type="project" value="TreeGrafter"/>
</dbReference>
<dbReference type="Proteomes" id="UP000006671">
    <property type="component" value="Unassembled WGS sequence"/>
</dbReference>
<evidence type="ECO:0000256" key="5">
    <source>
        <dbReference type="ARBA" id="ARBA00022827"/>
    </source>
</evidence>
<feature type="domain" description="FAD-binding FR-type" evidence="11">
    <location>
        <begin position="355"/>
        <end position="638"/>
    </location>
</feature>
<dbReference type="InterPro" id="IPR017938">
    <property type="entry name" value="Riboflavin_synthase-like_b-brl"/>
</dbReference>
<evidence type="ECO:0000313" key="13">
    <source>
        <dbReference type="Proteomes" id="UP000006671"/>
    </source>
</evidence>
<evidence type="ECO:0000256" key="8">
    <source>
        <dbReference type="SAM" id="Coils"/>
    </source>
</evidence>
<keyword evidence="8" id="KW-0175">Coiled coil</keyword>
<organism evidence="13">
    <name type="scientific">Naegleria gruberi</name>
    <name type="common">Amoeba</name>
    <dbReference type="NCBI Taxonomy" id="5762"/>
    <lineage>
        <taxon>Eukaryota</taxon>
        <taxon>Discoba</taxon>
        <taxon>Heterolobosea</taxon>
        <taxon>Tetramitia</taxon>
        <taxon>Eutetramitia</taxon>
        <taxon>Vahlkampfiidae</taxon>
        <taxon>Naegleria</taxon>
    </lineage>
</organism>
<dbReference type="InterPro" id="IPR003097">
    <property type="entry name" value="CysJ-like_FAD-binding"/>
</dbReference>
<dbReference type="PROSITE" id="PS51384">
    <property type="entry name" value="FAD_FR"/>
    <property type="match status" value="1"/>
</dbReference>
<dbReference type="InterPro" id="IPR023173">
    <property type="entry name" value="NADPH_Cyt_P450_Rdtase_alpha"/>
</dbReference>
<dbReference type="GeneID" id="8862847"/>
<dbReference type="EMBL" id="GG738877">
    <property type="protein sequence ID" value="EFC42856.1"/>
    <property type="molecule type" value="Genomic_DNA"/>
</dbReference>
<evidence type="ECO:0000256" key="3">
    <source>
        <dbReference type="ARBA" id="ARBA00022630"/>
    </source>
</evidence>
<dbReference type="Gene3D" id="2.40.30.10">
    <property type="entry name" value="Translation factors"/>
    <property type="match status" value="2"/>
</dbReference>
<dbReference type="GO" id="GO:0010181">
    <property type="term" value="F:FMN binding"/>
    <property type="evidence" value="ECO:0007669"/>
    <property type="project" value="InterPro"/>
</dbReference>
<dbReference type="SUPFAM" id="SSF52218">
    <property type="entry name" value="Flavoproteins"/>
    <property type="match status" value="1"/>
</dbReference>
<dbReference type="InterPro" id="IPR008254">
    <property type="entry name" value="Flavodoxin/NO_synth"/>
</dbReference>